<evidence type="ECO:0000313" key="2">
    <source>
        <dbReference type="EMBL" id="SFO98355.1"/>
    </source>
</evidence>
<dbReference type="EMBL" id="FOXA01000001">
    <property type="protein sequence ID" value="SFO98355.1"/>
    <property type="molecule type" value="Genomic_DNA"/>
</dbReference>
<dbReference type="OrthoDB" id="9810895at2"/>
<reference evidence="2 3" key="1">
    <citation type="submission" date="2016-10" db="EMBL/GenBank/DDBJ databases">
        <authorList>
            <person name="de Groot N.N."/>
        </authorList>
    </citation>
    <scope>NUCLEOTIDE SEQUENCE [LARGE SCALE GENOMIC DNA]</scope>
    <source>
        <strain evidence="2 3">DSM 19547</strain>
    </source>
</reference>
<protein>
    <submittedName>
        <fullName evidence="2">Uncharacterized protein</fullName>
    </submittedName>
</protein>
<dbReference type="STRING" id="441119.SAMN04488047_101716"/>
<dbReference type="AlphaFoldDB" id="A0A1I5LMC4"/>
<gene>
    <name evidence="2" type="ORF">SAMN04488047_101716</name>
</gene>
<dbReference type="RefSeq" id="WP_093417679.1">
    <property type="nucleotide sequence ID" value="NZ_FOXA01000001.1"/>
</dbReference>
<organism evidence="2 3">
    <name type="scientific">Tranquillimonas alkanivorans</name>
    <dbReference type="NCBI Taxonomy" id="441119"/>
    <lineage>
        <taxon>Bacteria</taxon>
        <taxon>Pseudomonadati</taxon>
        <taxon>Pseudomonadota</taxon>
        <taxon>Alphaproteobacteria</taxon>
        <taxon>Rhodobacterales</taxon>
        <taxon>Roseobacteraceae</taxon>
        <taxon>Tranquillimonas</taxon>
    </lineage>
</organism>
<accession>A0A1I5LMC4</accession>
<sequence length="101" mass="10425">MRAGTLVPAALALAALPFAASAQSFCAERATVVERLNETYGESFAGGGLRNSSSVIEVWSAGADGTWTILMTRPDGISCIVAAGTNWRDELLVEPAKGVPG</sequence>
<evidence type="ECO:0000313" key="3">
    <source>
        <dbReference type="Proteomes" id="UP000199356"/>
    </source>
</evidence>
<keyword evidence="3" id="KW-1185">Reference proteome</keyword>
<name>A0A1I5LMC4_9RHOB</name>
<feature type="chain" id="PRO_5011590082" evidence="1">
    <location>
        <begin position="23"/>
        <end position="101"/>
    </location>
</feature>
<feature type="signal peptide" evidence="1">
    <location>
        <begin position="1"/>
        <end position="22"/>
    </location>
</feature>
<proteinExistence type="predicted"/>
<evidence type="ECO:0000256" key="1">
    <source>
        <dbReference type="SAM" id="SignalP"/>
    </source>
</evidence>
<dbReference type="Proteomes" id="UP000199356">
    <property type="component" value="Unassembled WGS sequence"/>
</dbReference>
<keyword evidence="1" id="KW-0732">Signal</keyword>